<dbReference type="GO" id="GO:0005576">
    <property type="term" value="C:extracellular region"/>
    <property type="evidence" value="ECO:0007669"/>
    <property type="project" value="TreeGrafter"/>
</dbReference>
<accession>A0AAJ1WHY0</accession>
<evidence type="ECO:0000259" key="10">
    <source>
        <dbReference type="PROSITE" id="PS52029"/>
    </source>
</evidence>
<dbReference type="PANTHER" id="PTHR30582:SF4">
    <property type="entry name" value="L,D-TRANSPEPTIDASE YQJB-RELATED"/>
    <property type="match status" value="1"/>
</dbReference>
<proteinExistence type="inferred from homology"/>
<dbReference type="Gene3D" id="2.40.440.10">
    <property type="entry name" value="L,D-transpeptidase catalytic domain-like"/>
    <property type="match status" value="1"/>
</dbReference>
<organism evidence="11 12">
    <name type="scientific">Oikeobacillus pervagus</name>
    <dbReference type="NCBI Taxonomy" id="1325931"/>
    <lineage>
        <taxon>Bacteria</taxon>
        <taxon>Bacillati</taxon>
        <taxon>Bacillota</taxon>
        <taxon>Bacilli</taxon>
        <taxon>Bacillales</taxon>
        <taxon>Bacillaceae</taxon>
        <taxon>Oikeobacillus</taxon>
    </lineage>
</organism>
<evidence type="ECO:0000256" key="8">
    <source>
        <dbReference type="ARBA" id="ARBA00060592"/>
    </source>
</evidence>
<sequence length="169" mass="19220">MFRLLLFISFLVTPFWSTEWDAKQVEPLVIVNKRINQLAYVENGSIQMVEQVATGKTQELTPEGLFTITVKAKNPYYRRENIPGGDPRNPLGTRWIGFDAKHTNGRIYGVHGTNDPSSIGKYISNGCIRMHKDSVEKLYDKVPIGTKILITNTNESFQQLAKKYASNKR</sequence>
<feature type="active site" description="Proton donor/acceptor" evidence="9">
    <location>
        <position position="111"/>
    </location>
</feature>
<keyword evidence="7 9" id="KW-0961">Cell wall biogenesis/degradation</keyword>
<evidence type="ECO:0000256" key="2">
    <source>
        <dbReference type="ARBA" id="ARBA00005992"/>
    </source>
</evidence>
<name>A0AAJ1WHY0_9BACI</name>
<dbReference type="InterPro" id="IPR038063">
    <property type="entry name" value="Transpep_catalytic_dom"/>
</dbReference>
<evidence type="ECO:0000256" key="6">
    <source>
        <dbReference type="ARBA" id="ARBA00022984"/>
    </source>
</evidence>
<dbReference type="AlphaFoldDB" id="A0AAJ1WHY0"/>
<dbReference type="InterPro" id="IPR050979">
    <property type="entry name" value="LD-transpeptidase"/>
</dbReference>
<dbReference type="InterPro" id="IPR005490">
    <property type="entry name" value="LD_TPept_cat_dom"/>
</dbReference>
<dbReference type="Proteomes" id="UP001237207">
    <property type="component" value="Unassembled WGS sequence"/>
</dbReference>
<keyword evidence="11" id="KW-0449">Lipoprotein</keyword>
<comment type="caution">
    <text evidence="11">The sequence shown here is derived from an EMBL/GenBank/DDBJ whole genome shotgun (WGS) entry which is preliminary data.</text>
</comment>
<evidence type="ECO:0000256" key="9">
    <source>
        <dbReference type="PROSITE-ProRule" id="PRU01373"/>
    </source>
</evidence>
<protein>
    <submittedName>
        <fullName evidence="11">Lipoprotein-anchoring transpeptidase ErfK/SrfK</fullName>
    </submittedName>
</protein>
<dbReference type="GO" id="GO:0016740">
    <property type="term" value="F:transferase activity"/>
    <property type="evidence" value="ECO:0007669"/>
    <property type="project" value="UniProtKB-KW"/>
</dbReference>
<comment type="similarity">
    <text evidence="2">Belongs to the YkuD family.</text>
</comment>
<dbReference type="PANTHER" id="PTHR30582">
    <property type="entry name" value="L,D-TRANSPEPTIDASE"/>
    <property type="match status" value="1"/>
</dbReference>
<reference evidence="11" key="1">
    <citation type="submission" date="2023-07" db="EMBL/GenBank/DDBJ databases">
        <title>Genomic Encyclopedia of Type Strains, Phase IV (KMG-IV): sequencing the most valuable type-strain genomes for metagenomic binning, comparative biology and taxonomic classification.</title>
        <authorList>
            <person name="Goeker M."/>
        </authorList>
    </citation>
    <scope>NUCLEOTIDE SEQUENCE</scope>
    <source>
        <strain evidence="11">DSM 23947</strain>
    </source>
</reference>
<evidence type="ECO:0000313" key="12">
    <source>
        <dbReference type="Proteomes" id="UP001237207"/>
    </source>
</evidence>
<dbReference type="PROSITE" id="PS52029">
    <property type="entry name" value="LD_TPASE"/>
    <property type="match status" value="1"/>
</dbReference>
<gene>
    <name evidence="11" type="ORF">J2S13_000192</name>
</gene>
<comment type="pathway">
    <text evidence="8">Glycan biosynthesis.</text>
</comment>
<keyword evidence="12" id="KW-1185">Reference proteome</keyword>
<evidence type="ECO:0000256" key="3">
    <source>
        <dbReference type="ARBA" id="ARBA00022679"/>
    </source>
</evidence>
<evidence type="ECO:0000256" key="7">
    <source>
        <dbReference type="ARBA" id="ARBA00023316"/>
    </source>
</evidence>
<feature type="active site" description="Nucleophile" evidence="9">
    <location>
        <position position="127"/>
    </location>
</feature>
<dbReference type="CDD" id="cd16913">
    <property type="entry name" value="YkuD_like"/>
    <property type="match status" value="1"/>
</dbReference>
<dbReference type="FunFam" id="2.40.440.10:FF:000003">
    <property type="entry name" value="L,D-transpeptidase YciB"/>
    <property type="match status" value="1"/>
</dbReference>
<evidence type="ECO:0000256" key="4">
    <source>
        <dbReference type="ARBA" id="ARBA00022801"/>
    </source>
</evidence>
<dbReference type="Pfam" id="PF03734">
    <property type="entry name" value="YkuD"/>
    <property type="match status" value="1"/>
</dbReference>
<evidence type="ECO:0000313" key="11">
    <source>
        <dbReference type="EMBL" id="MDQ0213798.1"/>
    </source>
</evidence>
<evidence type="ECO:0000256" key="1">
    <source>
        <dbReference type="ARBA" id="ARBA00004752"/>
    </source>
</evidence>
<keyword evidence="5 9" id="KW-0133">Cell shape</keyword>
<keyword evidence="6 9" id="KW-0573">Peptidoglycan synthesis</keyword>
<dbReference type="GO" id="GO:0071972">
    <property type="term" value="F:peptidoglycan L,D-transpeptidase activity"/>
    <property type="evidence" value="ECO:0007669"/>
    <property type="project" value="TreeGrafter"/>
</dbReference>
<dbReference type="EMBL" id="JAUSUC010000002">
    <property type="protein sequence ID" value="MDQ0213798.1"/>
    <property type="molecule type" value="Genomic_DNA"/>
</dbReference>
<dbReference type="GO" id="GO:0071555">
    <property type="term" value="P:cell wall organization"/>
    <property type="evidence" value="ECO:0007669"/>
    <property type="project" value="UniProtKB-UniRule"/>
</dbReference>
<evidence type="ECO:0000256" key="5">
    <source>
        <dbReference type="ARBA" id="ARBA00022960"/>
    </source>
</evidence>
<comment type="pathway">
    <text evidence="1 9">Cell wall biogenesis; peptidoglycan biosynthesis.</text>
</comment>
<keyword evidence="4" id="KW-0378">Hydrolase</keyword>
<dbReference type="GO" id="GO:0008360">
    <property type="term" value="P:regulation of cell shape"/>
    <property type="evidence" value="ECO:0007669"/>
    <property type="project" value="UniProtKB-UniRule"/>
</dbReference>
<dbReference type="GO" id="GO:0018104">
    <property type="term" value="P:peptidoglycan-protein cross-linking"/>
    <property type="evidence" value="ECO:0007669"/>
    <property type="project" value="TreeGrafter"/>
</dbReference>
<feature type="domain" description="L,D-TPase catalytic" evidence="10">
    <location>
        <begin position="27"/>
        <end position="151"/>
    </location>
</feature>
<dbReference type="RefSeq" id="WP_307255798.1">
    <property type="nucleotide sequence ID" value="NZ_JAUSUC010000002.1"/>
</dbReference>
<dbReference type="SUPFAM" id="SSF141523">
    <property type="entry name" value="L,D-transpeptidase catalytic domain-like"/>
    <property type="match status" value="1"/>
</dbReference>
<keyword evidence="3" id="KW-0808">Transferase</keyword>